<evidence type="ECO:0000256" key="1">
    <source>
        <dbReference type="SAM" id="SignalP"/>
    </source>
</evidence>
<comment type="caution">
    <text evidence="2">The sequence shown here is derived from an EMBL/GenBank/DDBJ whole genome shotgun (WGS) entry which is preliminary data.</text>
</comment>
<evidence type="ECO:0000313" key="3">
    <source>
        <dbReference type="Proteomes" id="UP000006322"/>
    </source>
</evidence>
<dbReference type="OrthoDB" id="9798130at2"/>
<gene>
    <name evidence="2" type="ORF">GPLA_1985</name>
</gene>
<feature type="signal peptide" evidence="1">
    <location>
        <begin position="1"/>
        <end position="23"/>
    </location>
</feature>
<dbReference type="AlphaFoldDB" id="K6ZRG1"/>
<keyword evidence="1" id="KW-0732">Signal</keyword>
<dbReference type="EMBL" id="BAER01000044">
    <property type="protein sequence ID" value="GAC32892.1"/>
    <property type="molecule type" value="Genomic_DNA"/>
</dbReference>
<feature type="chain" id="PRO_5003901095" description="DUF1318 domain-containing protein" evidence="1">
    <location>
        <begin position="24"/>
        <end position="108"/>
    </location>
</feature>
<dbReference type="Proteomes" id="UP000006322">
    <property type="component" value="Unassembled WGS sequence"/>
</dbReference>
<reference evidence="3" key="1">
    <citation type="journal article" date="2014" name="Environ. Microbiol.">
        <title>Comparative genomics of the marine bacterial genus Glaciecola reveals the high degree of genomic diversity and genomic characteristic for cold adaptation.</title>
        <authorList>
            <person name="Qin Q.L."/>
            <person name="Xie B.B."/>
            <person name="Yu Y."/>
            <person name="Shu Y.L."/>
            <person name="Rong J.C."/>
            <person name="Zhang Y.J."/>
            <person name="Zhao D.L."/>
            <person name="Chen X.L."/>
            <person name="Zhang X.Y."/>
            <person name="Chen B."/>
            <person name="Zhou B.C."/>
            <person name="Zhang Y.Z."/>
        </authorList>
    </citation>
    <scope>NUCLEOTIDE SEQUENCE [LARGE SCALE GENOMIC DNA]</scope>
    <source>
        <strain evidence="3">LMG 21857</strain>
    </source>
</reference>
<evidence type="ECO:0008006" key="4">
    <source>
        <dbReference type="Google" id="ProtNLM"/>
    </source>
</evidence>
<accession>K6ZRG1</accession>
<evidence type="ECO:0000313" key="2">
    <source>
        <dbReference type="EMBL" id="GAC32892.1"/>
    </source>
</evidence>
<proteinExistence type="predicted"/>
<dbReference type="Pfam" id="PF07027">
    <property type="entry name" value="DUF1318"/>
    <property type="match status" value="1"/>
</dbReference>
<organism evidence="2 3">
    <name type="scientific">Paraglaciecola polaris LMG 21857</name>
    <dbReference type="NCBI Taxonomy" id="1129793"/>
    <lineage>
        <taxon>Bacteria</taxon>
        <taxon>Pseudomonadati</taxon>
        <taxon>Pseudomonadota</taxon>
        <taxon>Gammaproteobacteria</taxon>
        <taxon>Alteromonadales</taxon>
        <taxon>Alteromonadaceae</taxon>
        <taxon>Paraglaciecola</taxon>
    </lineage>
</organism>
<dbReference type="InterPro" id="IPR008309">
    <property type="entry name" value="YdbL"/>
</dbReference>
<protein>
    <recommendedName>
        <fullName evidence="4">DUF1318 domain-containing protein</fullName>
    </recommendedName>
</protein>
<dbReference type="STRING" id="1129793.GPLA_1985"/>
<name>K6ZRG1_9ALTE</name>
<dbReference type="RefSeq" id="WP_007104676.1">
    <property type="nucleotide sequence ID" value="NZ_BAER01000044.1"/>
</dbReference>
<keyword evidence="3" id="KW-1185">Reference proteome</keyword>
<sequence>MKTSLIPTFFAATSLLFASMSFAIDLDSAKDKGLVGEQTDGYLGAVVNQPDVLALINEVNVKRKNKYNQLAAKNNLTLEQVEKLAAKKAYEKTASGHYVLVNGNWVKK</sequence>
<dbReference type="PIRSF" id="PIRSF025560">
    <property type="entry name" value="UCP025560"/>
    <property type="match status" value="1"/>
</dbReference>